<comment type="caution">
    <text evidence="2">The sequence shown here is derived from an EMBL/GenBank/DDBJ whole genome shotgun (WGS) entry which is preliminary data.</text>
</comment>
<protein>
    <submittedName>
        <fullName evidence="2">Uncharacterized protein</fullName>
    </submittedName>
</protein>
<name>A0A4Z2B8E1_9TELE</name>
<evidence type="ECO:0000313" key="2">
    <source>
        <dbReference type="EMBL" id="TNM87260.1"/>
    </source>
</evidence>
<evidence type="ECO:0000313" key="3">
    <source>
        <dbReference type="Proteomes" id="UP000516260"/>
    </source>
</evidence>
<keyword evidence="3" id="KW-1185">Reference proteome</keyword>
<dbReference type="Proteomes" id="UP000516260">
    <property type="component" value="Chromosome 7"/>
</dbReference>
<feature type="signal peptide" evidence="1">
    <location>
        <begin position="1"/>
        <end position="17"/>
    </location>
</feature>
<gene>
    <name evidence="2" type="ORF">fugu_007490</name>
</gene>
<sequence length="134" mass="15139">MRAFLLLFLLLCSDVLTFVTIACAAGYFWGFFCRFSAADLQEVDTRRRSRRCACLHLATGDAFALIPHPDTDQRSIRARPHNMTAEQWAEGARWLNLYSVRHLFTAEKAKQKSLSDHYLSAKTAGEEKAAEPGD</sequence>
<proteinExistence type="predicted"/>
<keyword evidence="1" id="KW-0732">Signal</keyword>
<reference evidence="2 3" key="1">
    <citation type="submission" date="2019-04" db="EMBL/GenBank/DDBJ databases">
        <title>The sequence and de novo assembly of Takifugu bimaculatus genome using PacBio and Hi-C technologies.</title>
        <authorList>
            <person name="Xu P."/>
            <person name="Liu B."/>
            <person name="Zhou Z."/>
        </authorList>
    </citation>
    <scope>NUCLEOTIDE SEQUENCE [LARGE SCALE GENOMIC DNA]</scope>
    <source>
        <strain evidence="2">TB-2018</strain>
        <tissue evidence="2">Muscle</tissue>
    </source>
</reference>
<feature type="chain" id="PRO_5021422672" evidence="1">
    <location>
        <begin position="18"/>
        <end position="134"/>
    </location>
</feature>
<dbReference type="AlphaFoldDB" id="A0A4Z2B8E1"/>
<dbReference type="EMBL" id="SWLE01000020">
    <property type="protein sequence ID" value="TNM87260.1"/>
    <property type="molecule type" value="Genomic_DNA"/>
</dbReference>
<organism evidence="2 3">
    <name type="scientific">Takifugu bimaculatus</name>
    <dbReference type="NCBI Taxonomy" id="433685"/>
    <lineage>
        <taxon>Eukaryota</taxon>
        <taxon>Metazoa</taxon>
        <taxon>Chordata</taxon>
        <taxon>Craniata</taxon>
        <taxon>Vertebrata</taxon>
        <taxon>Euteleostomi</taxon>
        <taxon>Actinopterygii</taxon>
        <taxon>Neopterygii</taxon>
        <taxon>Teleostei</taxon>
        <taxon>Neoteleostei</taxon>
        <taxon>Acanthomorphata</taxon>
        <taxon>Eupercaria</taxon>
        <taxon>Tetraodontiformes</taxon>
        <taxon>Tetradontoidea</taxon>
        <taxon>Tetraodontidae</taxon>
        <taxon>Takifugu</taxon>
    </lineage>
</organism>
<accession>A0A4Z2B8E1</accession>
<evidence type="ECO:0000256" key="1">
    <source>
        <dbReference type="SAM" id="SignalP"/>
    </source>
</evidence>